<feature type="transmembrane region" description="Helical" evidence="1">
    <location>
        <begin position="16"/>
        <end position="37"/>
    </location>
</feature>
<gene>
    <name evidence="2" type="ORF">ACFFVB_00635</name>
</gene>
<evidence type="ECO:0000256" key="1">
    <source>
        <dbReference type="SAM" id="Phobius"/>
    </source>
</evidence>
<dbReference type="Proteomes" id="UP001589605">
    <property type="component" value="Unassembled WGS sequence"/>
</dbReference>
<keyword evidence="1" id="KW-1133">Transmembrane helix</keyword>
<dbReference type="EMBL" id="JBHMEZ010000001">
    <property type="protein sequence ID" value="MFB9051570.1"/>
    <property type="molecule type" value="Genomic_DNA"/>
</dbReference>
<dbReference type="Pfam" id="PF10011">
    <property type="entry name" value="DUF2254"/>
    <property type="match status" value="1"/>
</dbReference>
<keyword evidence="3" id="KW-1185">Reference proteome</keyword>
<organism evidence="2 3">
    <name type="scientific">Formosa undariae</name>
    <dbReference type="NCBI Taxonomy" id="1325436"/>
    <lineage>
        <taxon>Bacteria</taxon>
        <taxon>Pseudomonadati</taxon>
        <taxon>Bacteroidota</taxon>
        <taxon>Flavobacteriia</taxon>
        <taxon>Flavobacteriales</taxon>
        <taxon>Flavobacteriaceae</taxon>
        <taxon>Formosa</taxon>
    </lineage>
</organism>
<feature type="transmembrane region" description="Helical" evidence="1">
    <location>
        <begin position="57"/>
        <end position="83"/>
    </location>
</feature>
<keyword evidence="1" id="KW-0472">Membrane</keyword>
<feature type="transmembrane region" description="Helical" evidence="1">
    <location>
        <begin position="133"/>
        <end position="154"/>
    </location>
</feature>
<dbReference type="InterPro" id="IPR018723">
    <property type="entry name" value="DUF2254_membrane"/>
</dbReference>
<name>A0ABV5EWL4_9FLAO</name>
<sequence>MKKSALIYFNRLREQLWFRPLIFCIISIIGALLARFADGTGLKELVPNIKTESIVGLLTTISSSMLVIAIFAVSSMIAAFSAASNTATPRSFKIVVTDDASKNALSMFIGAFIFSIVSTVALENGYYGDAGRFVLFVFTLLFFASVILTFLRWVDRISRLGRLEHTINQVEEVALISLKNHIKNPLLKGIPVSNTINKNVFITPLKIGYIQFIDMDSLQKLAEAHHITIQLSATPGAYVHSNSPLVYLSTAQGLDMEDISKKINEAIRIGSTRLFEEDPRFGLIALSEIASRALSPGINDPGTAIQIIGSQVRLFFLWNDTNTKDETDVTRFDRIEVPELPTYEFFESAFRPISRDGANNIEVMLRLQKAYTSLATINHSEIQETARSYSETSYNRAKQQLSFKSDLELLKEKSFFLKVKTPTE</sequence>
<comment type="caution">
    <text evidence="2">The sequence shown here is derived from an EMBL/GenBank/DDBJ whole genome shotgun (WGS) entry which is preliminary data.</text>
</comment>
<dbReference type="RefSeq" id="WP_382380118.1">
    <property type="nucleotide sequence ID" value="NZ_JBHMEZ010000001.1"/>
</dbReference>
<feature type="transmembrane region" description="Helical" evidence="1">
    <location>
        <begin position="104"/>
        <end position="121"/>
    </location>
</feature>
<evidence type="ECO:0000313" key="3">
    <source>
        <dbReference type="Proteomes" id="UP001589605"/>
    </source>
</evidence>
<proteinExistence type="predicted"/>
<keyword evidence="1" id="KW-0812">Transmembrane</keyword>
<evidence type="ECO:0000313" key="2">
    <source>
        <dbReference type="EMBL" id="MFB9051570.1"/>
    </source>
</evidence>
<protein>
    <submittedName>
        <fullName evidence="2">DUF2254 domain-containing protein</fullName>
    </submittedName>
</protein>
<reference evidence="2 3" key="1">
    <citation type="submission" date="2024-09" db="EMBL/GenBank/DDBJ databases">
        <authorList>
            <person name="Sun Q."/>
            <person name="Mori K."/>
        </authorList>
    </citation>
    <scope>NUCLEOTIDE SEQUENCE [LARGE SCALE GENOMIC DNA]</scope>
    <source>
        <strain evidence="2 3">CECT 8286</strain>
    </source>
</reference>
<accession>A0ABV5EWL4</accession>